<name>A0ABR4A3P5_9LECA</name>
<reference evidence="1 2" key="1">
    <citation type="submission" date="2024-09" db="EMBL/GenBank/DDBJ databases">
        <title>Rethinking Asexuality: The Enigmatic Case of Functional Sexual Genes in Lepraria (Stereocaulaceae).</title>
        <authorList>
            <person name="Doellman M."/>
            <person name="Sun Y."/>
            <person name="Barcenas-Pena A."/>
            <person name="Lumbsch H.T."/>
            <person name="Grewe F."/>
        </authorList>
    </citation>
    <scope>NUCLEOTIDE SEQUENCE [LARGE SCALE GENOMIC DNA]</scope>
    <source>
        <strain evidence="1 2">Mercado 3170</strain>
    </source>
</reference>
<keyword evidence="2" id="KW-1185">Reference proteome</keyword>
<organism evidence="1 2">
    <name type="scientific">Stereocaulon virgatum</name>
    <dbReference type="NCBI Taxonomy" id="373712"/>
    <lineage>
        <taxon>Eukaryota</taxon>
        <taxon>Fungi</taxon>
        <taxon>Dikarya</taxon>
        <taxon>Ascomycota</taxon>
        <taxon>Pezizomycotina</taxon>
        <taxon>Lecanoromycetes</taxon>
        <taxon>OSLEUM clade</taxon>
        <taxon>Lecanoromycetidae</taxon>
        <taxon>Lecanorales</taxon>
        <taxon>Lecanorineae</taxon>
        <taxon>Stereocaulaceae</taxon>
        <taxon>Stereocaulon</taxon>
    </lineage>
</organism>
<protein>
    <submittedName>
        <fullName evidence="1">Uncharacterized protein</fullName>
    </submittedName>
</protein>
<sequence length="125" mass="14614">MVLYSEKESQFVLADHHFYDPHYYGADGFHSNKYDVIHKGDQLRLGEIEDNLTRLAPVYLRMIKQSELVVKLPIVHFSQYRHEFARFKARLASIADAFGGNDHSLQTLHIRFLRGFKLDWDAGPH</sequence>
<dbReference type="EMBL" id="JBEFKJ010000024">
    <property type="protein sequence ID" value="KAL2039690.1"/>
    <property type="molecule type" value="Genomic_DNA"/>
</dbReference>
<comment type="caution">
    <text evidence="1">The sequence shown here is derived from an EMBL/GenBank/DDBJ whole genome shotgun (WGS) entry which is preliminary data.</text>
</comment>
<evidence type="ECO:0000313" key="1">
    <source>
        <dbReference type="EMBL" id="KAL2039690.1"/>
    </source>
</evidence>
<dbReference type="Proteomes" id="UP001590950">
    <property type="component" value="Unassembled WGS sequence"/>
</dbReference>
<accession>A0ABR4A3P5</accession>
<gene>
    <name evidence="1" type="ORF">N7G274_007549</name>
</gene>
<proteinExistence type="predicted"/>
<evidence type="ECO:0000313" key="2">
    <source>
        <dbReference type="Proteomes" id="UP001590950"/>
    </source>
</evidence>